<dbReference type="InterPro" id="IPR020846">
    <property type="entry name" value="MFS_dom"/>
</dbReference>
<feature type="transmembrane region" description="Helical" evidence="7">
    <location>
        <begin position="409"/>
        <end position="428"/>
    </location>
</feature>
<evidence type="ECO:0000259" key="8">
    <source>
        <dbReference type="PROSITE" id="PS50850"/>
    </source>
</evidence>
<feature type="transmembrane region" description="Helical" evidence="7">
    <location>
        <begin position="273"/>
        <end position="294"/>
    </location>
</feature>
<dbReference type="SUPFAM" id="SSF103473">
    <property type="entry name" value="MFS general substrate transporter"/>
    <property type="match status" value="2"/>
</dbReference>
<dbReference type="PANTHER" id="PTHR23501:SF193">
    <property type="entry name" value="MULTIDRUG TRANSPORTER, PUTATIVE (AFU_ORTHOLOGUE AFUA_8G00940)-RELATED"/>
    <property type="match status" value="1"/>
</dbReference>
<feature type="transmembrane region" description="Helical" evidence="7">
    <location>
        <begin position="44"/>
        <end position="64"/>
    </location>
</feature>
<dbReference type="InterPro" id="IPR036259">
    <property type="entry name" value="MFS_trans_sf"/>
</dbReference>
<evidence type="ECO:0000256" key="3">
    <source>
        <dbReference type="ARBA" id="ARBA00022692"/>
    </source>
</evidence>
<feature type="transmembrane region" description="Helical" evidence="7">
    <location>
        <begin position="314"/>
        <end position="340"/>
    </location>
</feature>
<feature type="transmembrane region" description="Helical" evidence="7">
    <location>
        <begin position="379"/>
        <end position="397"/>
    </location>
</feature>
<feature type="transmembrane region" description="Helical" evidence="7">
    <location>
        <begin position="440"/>
        <end position="462"/>
    </location>
</feature>
<dbReference type="Pfam" id="PF07690">
    <property type="entry name" value="MFS_1"/>
    <property type="match status" value="1"/>
</dbReference>
<feature type="region of interest" description="Disordered" evidence="6">
    <location>
        <begin position="1"/>
        <end position="20"/>
    </location>
</feature>
<dbReference type="EMBL" id="BLZH01000012">
    <property type="protein sequence ID" value="GFP59240.1"/>
    <property type="molecule type" value="Genomic_DNA"/>
</dbReference>
<feature type="transmembrane region" description="Helical" evidence="7">
    <location>
        <begin position="201"/>
        <end position="226"/>
    </location>
</feature>
<evidence type="ECO:0000256" key="5">
    <source>
        <dbReference type="ARBA" id="ARBA00023136"/>
    </source>
</evidence>
<dbReference type="GO" id="GO:0005886">
    <property type="term" value="C:plasma membrane"/>
    <property type="evidence" value="ECO:0007669"/>
    <property type="project" value="TreeGrafter"/>
</dbReference>
<comment type="similarity">
    <text evidence="2">Belongs to the major facilitator superfamily. TCR/Tet family.</text>
</comment>
<dbReference type="PROSITE" id="PS50850">
    <property type="entry name" value="MFS"/>
    <property type="match status" value="1"/>
</dbReference>
<feature type="domain" description="Major facilitator superfamily (MFS) profile" evidence="8">
    <location>
        <begin position="51"/>
        <end position="496"/>
    </location>
</feature>
<dbReference type="InterPro" id="IPR011701">
    <property type="entry name" value="MFS"/>
</dbReference>
<evidence type="ECO:0000256" key="7">
    <source>
        <dbReference type="SAM" id="Phobius"/>
    </source>
</evidence>
<name>A0A6V8R3V2_TRIAP</name>
<protein>
    <submittedName>
        <fullName evidence="9">Efflux pump mlcE</fullName>
    </submittedName>
</protein>
<dbReference type="OrthoDB" id="10021397at2759"/>
<dbReference type="AlphaFoldDB" id="A0A6V8R3V2"/>
<evidence type="ECO:0000256" key="2">
    <source>
        <dbReference type="ARBA" id="ARBA00007520"/>
    </source>
</evidence>
<dbReference type="Gene3D" id="1.20.1250.20">
    <property type="entry name" value="MFS general substrate transporter like domains"/>
    <property type="match status" value="2"/>
</dbReference>
<feature type="transmembrane region" description="Helical" evidence="7">
    <location>
        <begin position="141"/>
        <end position="162"/>
    </location>
</feature>
<feature type="transmembrane region" description="Helical" evidence="7">
    <location>
        <begin position="116"/>
        <end position="135"/>
    </location>
</feature>
<keyword evidence="4 7" id="KW-1133">Transmembrane helix</keyword>
<evidence type="ECO:0000256" key="4">
    <source>
        <dbReference type="ARBA" id="ARBA00022989"/>
    </source>
</evidence>
<reference evidence="9 10" key="1">
    <citation type="submission" date="2020-07" db="EMBL/GenBank/DDBJ databases">
        <title>Trichoderma asperellum IC-1 whole genome shotgun sequence.</title>
        <authorList>
            <person name="Kanamasa S."/>
            <person name="Takahashi H."/>
        </authorList>
    </citation>
    <scope>NUCLEOTIDE SEQUENCE [LARGE SCALE GENOMIC DNA]</scope>
    <source>
        <strain evidence="9 10">IC-1</strain>
    </source>
</reference>
<dbReference type="CDD" id="cd17502">
    <property type="entry name" value="MFS_Azr1_MDR_like"/>
    <property type="match status" value="1"/>
</dbReference>
<feature type="transmembrane region" description="Helical" evidence="7">
    <location>
        <begin position="174"/>
        <end position="195"/>
    </location>
</feature>
<feature type="transmembrane region" description="Helical" evidence="7">
    <location>
        <begin position="247"/>
        <end position="267"/>
    </location>
</feature>
<sequence>MEQKDIETGSVDQGKEGNLSRDIIPDIHDEVRDANADSSHGYVAGWQLAIIMVSTTFVSLLVLLDSTIIGNAIPRITDEFHSLTDAGWYGTVYQLANACLQPLTGKLYTYYSTKRVFLLSFAVFEIGSLVCGLAPSSTALIMGRMVAGLGASGIQNGIFNIIAGCVPMVKRPMLTGIGMGVSQMGMILGPLIGGAFTEYKTWRWCFFINLPCGAAAAGMLMLVRIPEQFTKAEGQSITPVLLLKKDFARLLLFAAAVTQFFLALQYGGNTHPWNSAVVIGLVCGAVGTFAVFVLAEHLNGREAIVPLCIIKKHVVWSSCLVMMFSIATTFCASYFLPLYFQIVAGASPMISGVYLLPNILSQICSAGFSGILVGKSGYYLPWSVLAGVFLSVGSGLISTYSPSTSIGEWIGYQVLLGAGRGIGMQMPIIAIQNALEHSQIAIATSFLIFSHTIGGAAFLTLAQTLFTNGLRSELAVYAPSVDLRTIVATGVVSIRNEMIDKNQLQGFLLAFTKSLNLVFYLTAGAGACSFVFAWGMGWKDIRIKNKQVQNSTAT</sequence>
<feature type="transmembrane region" description="Helical" evidence="7">
    <location>
        <begin position="517"/>
        <end position="537"/>
    </location>
</feature>
<keyword evidence="5 7" id="KW-0472">Membrane</keyword>
<comment type="subcellular location">
    <subcellularLocation>
        <location evidence="1">Membrane</location>
        <topology evidence="1">Multi-pass membrane protein</topology>
    </subcellularLocation>
</comment>
<dbReference type="GO" id="GO:0022857">
    <property type="term" value="F:transmembrane transporter activity"/>
    <property type="evidence" value="ECO:0007669"/>
    <property type="project" value="InterPro"/>
</dbReference>
<proteinExistence type="inferred from homology"/>
<gene>
    <name evidence="9" type="ORF">TASIC1_0012024300</name>
</gene>
<dbReference type="PANTHER" id="PTHR23501">
    <property type="entry name" value="MAJOR FACILITATOR SUPERFAMILY"/>
    <property type="match status" value="1"/>
</dbReference>
<accession>A0A6V8R3V2</accession>
<keyword evidence="3 7" id="KW-0812">Transmembrane</keyword>
<evidence type="ECO:0000256" key="6">
    <source>
        <dbReference type="SAM" id="MobiDB-lite"/>
    </source>
</evidence>
<comment type="caution">
    <text evidence="9">The sequence shown here is derived from an EMBL/GenBank/DDBJ whole genome shotgun (WGS) entry which is preliminary data.</text>
</comment>
<organism evidence="9 10">
    <name type="scientific">Trichoderma asperellum</name>
    <name type="common">Filamentous fungus</name>
    <dbReference type="NCBI Taxonomy" id="101201"/>
    <lineage>
        <taxon>Eukaryota</taxon>
        <taxon>Fungi</taxon>
        <taxon>Dikarya</taxon>
        <taxon>Ascomycota</taxon>
        <taxon>Pezizomycotina</taxon>
        <taxon>Sordariomycetes</taxon>
        <taxon>Hypocreomycetidae</taxon>
        <taxon>Hypocreales</taxon>
        <taxon>Hypocreaceae</taxon>
        <taxon>Trichoderma</taxon>
    </lineage>
</organism>
<evidence type="ECO:0000313" key="9">
    <source>
        <dbReference type="EMBL" id="GFP59240.1"/>
    </source>
</evidence>
<evidence type="ECO:0000256" key="1">
    <source>
        <dbReference type="ARBA" id="ARBA00004141"/>
    </source>
</evidence>
<evidence type="ECO:0000313" key="10">
    <source>
        <dbReference type="Proteomes" id="UP000517252"/>
    </source>
</evidence>
<dbReference type="Proteomes" id="UP000517252">
    <property type="component" value="Unassembled WGS sequence"/>
</dbReference>
<feature type="transmembrane region" description="Helical" evidence="7">
    <location>
        <begin position="352"/>
        <end position="372"/>
    </location>
</feature>